<organism evidence="1">
    <name type="scientific">uncultured Desulfobacterium sp</name>
    <dbReference type="NCBI Taxonomy" id="201089"/>
    <lineage>
        <taxon>Bacteria</taxon>
        <taxon>Pseudomonadati</taxon>
        <taxon>Thermodesulfobacteriota</taxon>
        <taxon>Desulfobacteria</taxon>
        <taxon>Desulfobacterales</taxon>
        <taxon>Desulfobacteriaceae</taxon>
        <taxon>Desulfobacterium</taxon>
        <taxon>environmental samples</taxon>
    </lineage>
</organism>
<dbReference type="EMBL" id="OJIN01000145">
    <property type="protein sequence ID" value="SPD74312.1"/>
    <property type="molecule type" value="Genomic_DNA"/>
</dbReference>
<protein>
    <submittedName>
        <fullName evidence="1">Uncharacterized protein</fullName>
    </submittedName>
</protein>
<dbReference type="AlphaFoldDB" id="A0A445MY61"/>
<name>A0A445MY61_9BACT</name>
<reference evidence="1" key="1">
    <citation type="submission" date="2018-01" db="EMBL/GenBank/DDBJ databases">
        <authorList>
            <person name="Regsiter A."/>
            <person name="William W."/>
        </authorList>
    </citation>
    <scope>NUCLEOTIDE SEQUENCE</scope>
    <source>
        <strain evidence="1">TRIP AH-1</strain>
    </source>
</reference>
<evidence type="ECO:0000313" key="1">
    <source>
        <dbReference type="EMBL" id="SPD74312.1"/>
    </source>
</evidence>
<accession>A0A445MY61</accession>
<proteinExistence type="predicted"/>
<gene>
    <name evidence="1" type="ORF">PITCH_A2290001</name>
</gene>
<sequence>MIVDLKSTPHKTPRLIVEGGLVNGNGDSGLSATVSAKLFENPDNSIIVFDYYNDPDIVSSFEGYLWGGLAGLYPGDGSAGTPGEGDPRDYSTGSYALWTAMDDSPVHLHEGTEDQDVPYTSMFNLGEGPTPIPLDSFLVFVPDRWNISEDRGPIYSVTFGGRNLVVDSDSVDQAINDIIDDQETSENIMDGEFCEEDTYKDYEGHLGDLLPGIYEAEDALNGLKNDGMLAYIFKYEEYLVNKEIVKNSNISNTLKAQLMAGSANAIASIRDLDAALEEMSDAKANFVQKDIHGNWVRTQQWMLRPNNTQIQMLNITHRGSGPLKGSSGMDFSAFLTEAYSTNLSAKDLPWDSWLATRTNKSGVRYIENSSKAPELESMYVKMFNPTGEFIKEERSFDSRVDERQVISNEELTLANEGNINNPAMYTFDKGLSFDNNEYRVDSGVGKFNYVFGDSSINSIEVAFFAVGDGANNGNNYQYSNDIHDIWDALRVNSQHGPEIGENNLEIVVDATRNGDRKYNYFVNPIDVIYVPMNRMIWKAKEEPVS</sequence>